<reference evidence="4" key="1">
    <citation type="journal article" date="2019" name="Int. J. Syst. Evol. Microbiol.">
        <title>The Global Catalogue of Microorganisms (GCM) 10K type strain sequencing project: providing services to taxonomists for standard genome sequencing and annotation.</title>
        <authorList>
            <consortium name="The Broad Institute Genomics Platform"/>
            <consortium name="The Broad Institute Genome Sequencing Center for Infectious Disease"/>
            <person name="Wu L."/>
            <person name="Ma J."/>
        </authorList>
    </citation>
    <scope>NUCLEOTIDE SEQUENCE [LARGE SCALE GENOMIC DNA]</scope>
    <source>
        <strain evidence="4">CCUG 62114</strain>
    </source>
</reference>
<evidence type="ECO:0000259" key="2">
    <source>
        <dbReference type="Pfam" id="PF12770"/>
    </source>
</evidence>
<keyword evidence="1" id="KW-0472">Membrane</keyword>
<keyword evidence="1" id="KW-0812">Transmembrane</keyword>
<accession>A0ABW3I4M7</accession>
<dbReference type="RefSeq" id="WP_377716356.1">
    <property type="nucleotide sequence ID" value="NZ_JBHTJM010000010.1"/>
</dbReference>
<dbReference type="InterPro" id="IPR024983">
    <property type="entry name" value="CHAT_dom"/>
</dbReference>
<proteinExistence type="predicted"/>
<evidence type="ECO:0000313" key="3">
    <source>
        <dbReference type="EMBL" id="MFD0964810.1"/>
    </source>
</evidence>
<evidence type="ECO:0000256" key="1">
    <source>
        <dbReference type="SAM" id="Phobius"/>
    </source>
</evidence>
<feature type="transmembrane region" description="Helical" evidence="1">
    <location>
        <begin position="629"/>
        <end position="647"/>
    </location>
</feature>
<dbReference type="PANTHER" id="PTHR10098">
    <property type="entry name" value="RAPSYN-RELATED"/>
    <property type="match status" value="1"/>
</dbReference>
<name>A0ABW3I4M7_9FLAO</name>
<gene>
    <name evidence="3" type="ORF">ACFQ1O_12415</name>
</gene>
<feature type="domain" description="CHAT" evidence="2">
    <location>
        <begin position="337"/>
        <end position="621"/>
    </location>
</feature>
<sequence length="656" mass="76461">MIYHEKKDFKKSLASHKKALFHTQKISNTNPLSITEKNNHIIKALIYDSQLNQAKTQLDQVKNIVFSGKNNYDLKNTKNDILVEEYLTNSILYHKKKSLIEKKDQHLDSIKYYYKQLDFFHDKLQERTLNNKSNQILAEIGYSFYERYINDLENIFDSNNQQKSFELAEKNKSRRLLEKINIQNTSFKKIPDSLFKEEKNIVNQIISNETKKNTAHDSLKSKISDKIFELKREQEKLEKLFKHKYPEYHQLKYDTKISSIKDIQSKLSTNQSLLEYFVGDENIFIFAITKDIYIVKQLKKDFPLKEWVENLRNGIYSYWNNKKGDLDEYNKLYRKNAFNLYHKLINPIKNLLTEEVIIVPDAELNFIPFDALLTDKNDDKSYLIKDYQISYNYSATHYLQLLNGKQKKTTKSILAVAPSFNKKAFDYESLLAKRSDLSNLEYNIPEAKSVSALFNGTLLESNHATKENFLKQAKNFNIIHLSTHAKSNDAMGEFSYIAFQKETDSTSINDSRLYVNELYNLDLNADLVVLSACETGLGELKRGEGVISLARGFTYAGAKSTITSLWSVNDAQTTKLMESFYTNLKEGMTKDKALRQAKLDYLNNENLNAPYFWAGFIPAGDMSVISSNTNYWCWIVGIIILVMFFIFNRKRSKKLR</sequence>
<dbReference type="Pfam" id="PF12770">
    <property type="entry name" value="CHAT"/>
    <property type="match status" value="1"/>
</dbReference>
<dbReference type="PANTHER" id="PTHR10098:SF108">
    <property type="entry name" value="TETRATRICOPEPTIDE REPEAT PROTEIN 28"/>
    <property type="match status" value="1"/>
</dbReference>
<dbReference type="EMBL" id="JBHTJM010000010">
    <property type="protein sequence ID" value="MFD0964810.1"/>
    <property type="molecule type" value="Genomic_DNA"/>
</dbReference>
<comment type="caution">
    <text evidence="3">The sequence shown here is derived from an EMBL/GenBank/DDBJ whole genome shotgun (WGS) entry which is preliminary data.</text>
</comment>
<keyword evidence="4" id="KW-1185">Reference proteome</keyword>
<dbReference type="Proteomes" id="UP001596997">
    <property type="component" value="Unassembled WGS sequence"/>
</dbReference>
<keyword evidence="1" id="KW-1133">Transmembrane helix</keyword>
<organism evidence="3 4">
    <name type="scientific">Pseudofulvibacter geojedonensis</name>
    <dbReference type="NCBI Taxonomy" id="1123758"/>
    <lineage>
        <taxon>Bacteria</taxon>
        <taxon>Pseudomonadati</taxon>
        <taxon>Bacteroidota</taxon>
        <taxon>Flavobacteriia</taxon>
        <taxon>Flavobacteriales</taxon>
        <taxon>Flavobacteriaceae</taxon>
        <taxon>Pseudofulvibacter</taxon>
    </lineage>
</organism>
<evidence type="ECO:0000313" key="4">
    <source>
        <dbReference type="Proteomes" id="UP001596997"/>
    </source>
</evidence>
<protein>
    <submittedName>
        <fullName evidence="3">CHAT domain-containing protein</fullName>
    </submittedName>
</protein>